<gene>
    <name evidence="4" type="ordered locus">Hbut_0220</name>
</gene>
<dbReference type="GO" id="GO:0016787">
    <property type="term" value="F:hydrolase activity"/>
    <property type="evidence" value="ECO:0007669"/>
    <property type="project" value="UniProtKB-KW"/>
</dbReference>
<dbReference type="SUPFAM" id="SSF56529">
    <property type="entry name" value="FAH"/>
    <property type="match status" value="1"/>
</dbReference>
<evidence type="ECO:0000313" key="4">
    <source>
        <dbReference type="EMBL" id="ABM80092.1"/>
    </source>
</evidence>
<dbReference type="EMBL" id="CP000493">
    <property type="protein sequence ID" value="ABM80092.1"/>
    <property type="molecule type" value="Genomic_DNA"/>
</dbReference>
<reference evidence="4 5" key="1">
    <citation type="journal article" date="2007" name="Archaea">
        <title>The genome of Hyperthermus butylicus: a sulfur-reducing, peptide fermenting, neutrophilic Crenarchaeote growing up to 108 degrees C.</title>
        <authorList>
            <person name="Brugger K."/>
            <person name="Chen L."/>
            <person name="Stark M."/>
            <person name="Zibat A."/>
            <person name="Redder P."/>
            <person name="Ruepp A."/>
            <person name="Awayez M."/>
            <person name="She Q."/>
            <person name="Garrett R.A."/>
            <person name="Klenk H.P."/>
        </authorList>
    </citation>
    <scope>NUCLEOTIDE SEQUENCE [LARGE SCALE GENOMIC DNA]</scope>
    <source>
        <strain evidence="5">DSM 5456 / JCM 9403 / PLM1-5</strain>
    </source>
</reference>
<name>A2BJD1_HYPBU</name>
<dbReference type="Gene3D" id="3.90.850.10">
    <property type="entry name" value="Fumarylacetoacetase-like, C-terminal domain"/>
    <property type="match status" value="1"/>
</dbReference>
<proteinExistence type="inferred from homology"/>
<keyword evidence="4" id="KW-0378">Hydrolase</keyword>
<dbReference type="Pfam" id="PF01557">
    <property type="entry name" value="FAA_hydrolase"/>
    <property type="match status" value="1"/>
</dbReference>
<protein>
    <submittedName>
        <fullName evidence="4">Fumarylacetoacetate (FAA) hydrolase</fullName>
    </submittedName>
</protein>
<evidence type="ECO:0000313" key="5">
    <source>
        <dbReference type="Proteomes" id="UP000002593"/>
    </source>
</evidence>
<dbReference type="PANTHER" id="PTHR42796">
    <property type="entry name" value="FUMARYLACETOACETATE HYDROLASE DOMAIN-CONTAINING PROTEIN 2A-RELATED"/>
    <property type="match status" value="1"/>
</dbReference>
<dbReference type="InterPro" id="IPR036663">
    <property type="entry name" value="Fumarylacetoacetase_C_sf"/>
</dbReference>
<dbReference type="Proteomes" id="UP000002593">
    <property type="component" value="Chromosome"/>
</dbReference>
<dbReference type="GO" id="GO:0044281">
    <property type="term" value="P:small molecule metabolic process"/>
    <property type="evidence" value="ECO:0007669"/>
    <property type="project" value="UniProtKB-ARBA"/>
</dbReference>
<dbReference type="InterPro" id="IPR051121">
    <property type="entry name" value="FAH"/>
</dbReference>
<keyword evidence="5" id="KW-1185">Reference proteome</keyword>
<dbReference type="EnsemblBacteria" id="ABM80092">
    <property type="protein sequence ID" value="ABM80092"/>
    <property type="gene ID" value="Hbut_0220"/>
</dbReference>
<evidence type="ECO:0000256" key="1">
    <source>
        <dbReference type="ARBA" id="ARBA00010211"/>
    </source>
</evidence>
<comment type="similarity">
    <text evidence="1">Belongs to the FAH family.</text>
</comment>
<sequence>MVLLARFRASHWRRRARLNMVSSASLIWVPWLVAISGPGFTVEAVLGLGRAVLPGGVAEPVLVYRGRVYGLGEWGYSDVREVMLEVGPEELEGLARVVSSSDRGLPLSAVRLLAPVDKPEKIICIGVNYRAHARESGVELPGTPNLFVKTGNSIVGPGDPVVVHSVGLKLDGEVELAAVIGIPARSIPPSEAPDVVWGFMVLNDVTSRLEQRELGISQWWRAKSHDTYAPTGPIIVPRHMVSIGDTELELVVDGIVARRGNTGDMVHSVWDIVSVASTSALLVPGDIICTGTPAGTMPDGKPAKTPEPGSVMRACARGIGCIENRVVLDEELCPHGGL</sequence>
<dbReference type="HOGENOM" id="CLU_028458_3_0_2"/>
<organism evidence="4 5">
    <name type="scientific">Hyperthermus butylicus (strain DSM 5456 / JCM 9403 / PLM1-5)</name>
    <dbReference type="NCBI Taxonomy" id="415426"/>
    <lineage>
        <taxon>Archaea</taxon>
        <taxon>Thermoproteota</taxon>
        <taxon>Thermoprotei</taxon>
        <taxon>Desulfurococcales</taxon>
        <taxon>Pyrodictiaceae</taxon>
        <taxon>Hyperthermus</taxon>
    </lineage>
</organism>
<dbReference type="GO" id="GO:0046872">
    <property type="term" value="F:metal ion binding"/>
    <property type="evidence" value="ECO:0007669"/>
    <property type="project" value="UniProtKB-KW"/>
</dbReference>
<keyword evidence="2" id="KW-0479">Metal-binding</keyword>
<dbReference type="KEGG" id="hbu:Hbut_0220"/>
<dbReference type="InterPro" id="IPR011234">
    <property type="entry name" value="Fumarylacetoacetase-like_C"/>
</dbReference>
<accession>A2BJD1</accession>
<dbReference type="PANTHER" id="PTHR42796:SF4">
    <property type="entry name" value="FUMARYLACETOACETATE HYDROLASE DOMAIN-CONTAINING PROTEIN 2A"/>
    <property type="match status" value="1"/>
</dbReference>
<dbReference type="AlphaFoldDB" id="A2BJD1"/>
<dbReference type="STRING" id="415426.Hbut_0220"/>
<feature type="domain" description="Fumarylacetoacetase-like C-terminal" evidence="3">
    <location>
        <begin position="121"/>
        <end position="327"/>
    </location>
</feature>
<dbReference type="eggNOG" id="arCOG00235">
    <property type="taxonomic scope" value="Archaea"/>
</dbReference>
<evidence type="ECO:0000259" key="3">
    <source>
        <dbReference type="Pfam" id="PF01557"/>
    </source>
</evidence>
<evidence type="ECO:0000256" key="2">
    <source>
        <dbReference type="ARBA" id="ARBA00022723"/>
    </source>
</evidence>